<dbReference type="GO" id="GO:0016705">
    <property type="term" value="F:oxidoreductase activity, acting on paired donors, with incorporation or reduction of molecular oxygen"/>
    <property type="evidence" value="ECO:0007669"/>
    <property type="project" value="InterPro"/>
</dbReference>
<gene>
    <name evidence="3" type="ORF">E1269_24800</name>
</gene>
<reference evidence="3 4" key="1">
    <citation type="submission" date="2019-03" db="EMBL/GenBank/DDBJ databases">
        <title>Draft genome sequences of novel Actinobacteria.</title>
        <authorList>
            <person name="Sahin N."/>
            <person name="Ay H."/>
            <person name="Saygin H."/>
        </authorList>
    </citation>
    <scope>NUCLEOTIDE SEQUENCE [LARGE SCALE GENOMIC DNA]</scope>
    <source>
        <strain evidence="3 4">5K138</strain>
    </source>
</reference>
<organism evidence="3 4">
    <name type="scientific">Jiangella asiatica</name>
    <dbReference type="NCBI Taxonomy" id="2530372"/>
    <lineage>
        <taxon>Bacteria</taxon>
        <taxon>Bacillati</taxon>
        <taxon>Actinomycetota</taxon>
        <taxon>Actinomycetes</taxon>
        <taxon>Jiangellales</taxon>
        <taxon>Jiangellaceae</taxon>
        <taxon>Jiangella</taxon>
    </lineage>
</organism>
<proteinExistence type="predicted"/>
<dbReference type="SUPFAM" id="SSF51679">
    <property type="entry name" value="Bacterial luciferase-like"/>
    <property type="match status" value="1"/>
</dbReference>
<keyword evidence="4" id="KW-1185">Reference proteome</keyword>
<sequence>MRFSIASLGEEPAGRFGEFVRLCELLGYESFCHSDEKWTRDVYVRLAVAAASTSRIGLGITVTDPYTRHPALTAQAAATLGEASSGRLRVFLGAGSHFETLPGYASVRPVVGIRESIELMRRLWDGERVTLDGEIVRFTGGELDFPVAPEHRPGVWVAGRGRQILRMAGQVADGVLIGSFATPAGIRYAKELVAGGLERAGRTWDDIGLASWLYVSVLESADDDVPAGVRRGVSHALWSSRAVANQLLESVDLSGEDEFLAFMKDAPHEWSPAVMAELRRLIPRVVIEQFAVVGTADQVAAQLIALRDEGVQECIAWPFPADGMDVEDFAVQFAHEVVPRVRGRRSRGAYRLVD</sequence>
<keyword evidence="1" id="KW-0560">Oxidoreductase</keyword>
<name>A0A4R5CQJ4_9ACTN</name>
<dbReference type="InParanoid" id="A0A4R5CQJ4"/>
<accession>A0A4R5CQJ4</accession>
<dbReference type="PANTHER" id="PTHR43244:SF1">
    <property type="entry name" value="5,10-METHYLENETETRAHYDROMETHANOPTERIN REDUCTASE"/>
    <property type="match status" value="1"/>
</dbReference>
<dbReference type="PANTHER" id="PTHR43244">
    <property type="match status" value="1"/>
</dbReference>
<dbReference type="EMBL" id="SMKZ01000047">
    <property type="protein sequence ID" value="TDE00684.1"/>
    <property type="molecule type" value="Genomic_DNA"/>
</dbReference>
<dbReference type="InterPro" id="IPR050564">
    <property type="entry name" value="F420-G6PD/mer"/>
</dbReference>
<feature type="domain" description="Luciferase-like" evidence="2">
    <location>
        <begin position="10"/>
        <end position="312"/>
    </location>
</feature>
<evidence type="ECO:0000313" key="4">
    <source>
        <dbReference type="Proteomes" id="UP000294739"/>
    </source>
</evidence>
<evidence type="ECO:0000259" key="2">
    <source>
        <dbReference type="Pfam" id="PF00296"/>
    </source>
</evidence>
<dbReference type="Gene3D" id="3.20.20.30">
    <property type="entry name" value="Luciferase-like domain"/>
    <property type="match status" value="1"/>
</dbReference>
<dbReference type="RefSeq" id="WP_131899613.1">
    <property type="nucleotide sequence ID" value="NZ_SMKZ01000047.1"/>
</dbReference>
<comment type="caution">
    <text evidence="3">The sequence shown here is derived from an EMBL/GenBank/DDBJ whole genome shotgun (WGS) entry which is preliminary data.</text>
</comment>
<dbReference type="CDD" id="cd01097">
    <property type="entry name" value="Tetrahydromethanopterin_reductase"/>
    <property type="match status" value="1"/>
</dbReference>
<dbReference type="InterPro" id="IPR011251">
    <property type="entry name" value="Luciferase-like_dom"/>
</dbReference>
<dbReference type="Proteomes" id="UP000294739">
    <property type="component" value="Unassembled WGS sequence"/>
</dbReference>
<dbReference type="InterPro" id="IPR036661">
    <property type="entry name" value="Luciferase-like_sf"/>
</dbReference>
<dbReference type="AlphaFoldDB" id="A0A4R5CQJ4"/>
<evidence type="ECO:0000256" key="1">
    <source>
        <dbReference type="ARBA" id="ARBA00023002"/>
    </source>
</evidence>
<dbReference type="OrthoDB" id="7816697at2"/>
<dbReference type="Pfam" id="PF00296">
    <property type="entry name" value="Bac_luciferase"/>
    <property type="match status" value="1"/>
</dbReference>
<evidence type="ECO:0000313" key="3">
    <source>
        <dbReference type="EMBL" id="TDE00684.1"/>
    </source>
</evidence>
<protein>
    <submittedName>
        <fullName evidence="3">LLM class flavin-dependent oxidoreductase</fullName>
    </submittedName>
</protein>